<dbReference type="EMBL" id="UINC01020461">
    <property type="protein sequence ID" value="SVA85896.1"/>
    <property type="molecule type" value="Genomic_DNA"/>
</dbReference>
<reference evidence="1" key="1">
    <citation type="submission" date="2018-05" db="EMBL/GenBank/DDBJ databases">
        <authorList>
            <person name="Lanie J.A."/>
            <person name="Ng W.-L."/>
            <person name="Kazmierczak K.M."/>
            <person name="Andrzejewski T.M."/>
            <person name="Davidsen T.M."/>
            <person name="Wayne K.J."/>
            <person name="Tettelin H."/>
            <person name="Glass J.I."/>
            <person name="Rusch D."/>
            <person name="Podicherti R."/>
            <person name="Tsui H.-C.T."/>
            <person name="Winkler M.E."/>
        </authorList>
    </citation>
    <scope>NUCLEOTIDE SEQUENCE</scope>
</reference>
<evidence type="ECO:0000313" key="1">
    <source>
        <dbReference type="EMBL" id="SVA85896.1"/>
    </source>
</evidence>
<organism evidence="1">
    <name type="scientific">marine metagenome</name>
    <dbReference type="NCBI Taxonomy" id="408172"/>
    <lineage>
        <taxon>unclassified sequences</taxon>
        <taxon>metagenomes</taxon>
        <taxon>ecological metagenomes</taxon>
    </lineage>
</organism>
<gene>
    <name evidence="1" type="ORF">METZ01_LOCUS138750</name>
</gene>
<sequence>IIPKSCSTCKTGVKINWESLVREFVYS</sequence>
<accession>A0A381Z9B7</accession>
<dbReference type="AlphaFoldDB" id="A0A381Z9B7"/>
<name>A0A381Z9B7_9ZZZZ</name>
<protein>
    <submittedName>
        <fullName evidence="1">Uncharacterized protein</fullName>
    </submittedName>
</protein>
<feature type="non-terminal residue" evidence="1">
    <location>
        <position position="1"/>
    </location>
</feature>
<proteinExistence type="predicted"/>